<dbReference type="RefSeq" id="XP_065658990.1">
    <property type="nucleotide sequence ID" value="XM_065802918.1"/>
</dbReference>
<evidence type="ECO:0000313" key="2">
    <source>
        <dbReference type="RefSeq" id="XP_065658990.1"/>
    </source>
</evidence>
<dbReference type="InterPro" id="IPR036397">
    <property type="entry name" value="RNaseH_sf"/>
</dbReference>
<keyword evidence="1" id="KW-1185">Reference proteome</keyword>
<reference evidence="2" key="1">
    <citation type="submission" date="2025-08" db="UniProtKB">
        <authorList>
            <consortium name="RefSeq"/>
        </authorList>
    </citation>
    <scope>IDENTIFICATION</scope>
</reference>
<dbReference type="PANTHER" id="PTHR46068">
    <property type="entry name" value="PROTEIN CBG27172"/>
    <property type="match status" value="1"/>
</dbReference>
<evidence type="ECO:0000313" key="1">
    <source>
        <dbReference type="Proteomes" id="UP001652625"/>
    </source>
</evidence>
<dbReference type="PANTHER" id="PTHR46068:SF1">
    <property type="entry name" value="TRANSPOSASE IS30-LIKE HTH DOMAIN-CONTAINING PROTEIN"/>
    <property type="match status" value="1"/>
</dbReference>
<dbReference type="GeneID" id="136083515"/>
<accession>A0ABM4CBF7</accession>
<organism evidence="1 2">
    <name type="scientific">Hydra vulgaris</name>
    <name type="common">Hydra</name>
    <name type="synonym">Hydra attenuata</name>
    <dbReference type="NCBI Taxonomy" id="6087"/>
    <lineage>
        <taxon>Eukaryota</taxon>
        <taxon>Metazoa</taxon>
        <taxon>Cnidaria</taxon>
        <taxon>Hydrozoa</taxon>
        <taxon>Hydroidolina</taxon>
        <taxon>Anthoathecata</taxon>
        <taxon>Aplanulata</taxon>
        <taxon>Hydridae</taxon>
        <taxon>Hydra</taxon>
    </lineage>
</organism>
<proteinExistence type="predicted"/>
<sequence>MANDLQIGPESLRKICKDNLKLIPYKFQKAHLLTDNLKKVRMERCKLLVKRFSSARQSGIVFTNECLFNVEAFLNHQNNRILPRSIGDANMKGRIASPSGHPQSVMIFGVITSDGKTPLVLVDYGVKIKSQYYLNDVLIKEVLLWSQSHFGTKLWAFQQDSAPTQKAKIV</sequence>
<gene>
    <name evidence="2" type="primary">LOC136083515</name>
</gene>
<dbReference type="Proteomes" id="UP001652625">
    <property type="component" value="Chromosome 08"/>
</dbReference>
<protein>
    <submittedName>
        <fullName evidence="2">Uncharacterized protein LOC136083515</fullName>
    </submittedName>
</protein>
<name>A0ABM4CBF7_HYDVU</name>
<dbReference type="Gene3D" id="3.30.420.10">
    <property type="entry name" value="Ribonuclease H-like superfamily/Ribonuclease H"/>
    <property type="match status" value="1"/>
</dbReference>